<name>A0A5J4RHY6_9ZZZZ</name>
<organism evidence="7">
    <name type="scientific">termite gut metagenome</name>
    <dbReference type="NCBI Taxonomy" id="433724"/>
    <lineage>
        <taxon>unclassified sequences</taxon>
        <taxon>metagenomes</taxon>
        <taxon>organismal metagenomes</taxon>
    </lineage>
</organism>
<dbReference type="Pfam" id="PF07980">
    <property type="entry name" value="SusD_RagB"/>
    <property type="match status" value="1"/>
</dbReference>
<evidence type="ECO:0000256" key="2">
    <source>
        <dbReference type="ARBA" id="ARBA00022729"/>
    </source>
</evidence>
<dbReference type="InterPro" id="IPR033985">
    <property type="entry name" value="SusD-like_N"/>
</dbReference>
<keyword evidence="4" id="KW-0998">Cell outer membrane</keyword>
<accession>A0A5J4RHY6</accession>
<comment type="caution">
    <text evidence="7">The sequence shown here is derived from an EMBL/GenBank/DDBJ whole genome shotgun (WGS) entry which is preliminary data.</text>
</comment>
<evidence type="ECO:0008006" key="8">
    <source>
        <dbReference type="Google" id="ProtNLM"/>
    </source>
</evidence>
<dbReference type="InterPro" id="IPR011990">
    <property type="entry name" value="TPR-like_helical_dom_sf"/>
</dbReference>
<evidence type="ECO:0000259" key="6">
    <source>
        <dbReference type="Pfam" id="PF14322"/>
    </source>
</evidence>
<evidence type="ECO:0000256" key="3">
    <source>
        <dbReference type="ARBA" id="ARBA00023136"/>
    </source>
</evidence>
<sequence>MKRNIYKLLLCGCMVASLLSSCNDILEEQPRAVLTPDLFKSEVGLEQGLTAAYVGLRSIVGAQGPMFCMELGTDEFTSAASNTNYPLDMTPDRTGTTPITSATGDFSSFWNDSFQYINTCNGVVDYGTELNMDPAIIAEARFLRAYYYFNLVQMFGATPLDLGSGKLKFNTSPNRASDRNPVDEVYATIIEDLQYGIENLPIVSRRTGSIAKKAAIHYLAKVYLTRGDYQTALTTAETLINNQGTYGVGLMDTYADVVKEGNEHSKEVLFTCEHTEDYAFNGYIGQTASDGGATTGYGGYDRALSYFTNNYPTFYIDDDAAVKQTPVGRSVEYSRPWIRMAPTDELLTSIFGDKTNDSRYFSTFQTVWLSNVERSGGASRSYKGLLGQPISIGDTAFYFPGTEVTSGFKASKNYRIWGIKDHTDIFFPSMWKFFDRNRKAVNDASGRPFIVAKFSETYLIAAEAAVKLNQNDKARQYILTLRQRAAYPGHAVEIEALTPATITIDYILDKRTRELCGEQMRWLDLVRTGKWIERSSTYHLGGKEYKRTIQPHYVLRPIPQFQLDRLAESVDRASYQNPGY</sequence>
<dbReference type="AlphaFoldDB" id="A0A5J4RHY6"/>
<dbReference type="GO" id="GO:0009279">
    <property type="term" value="C:cell outer membrane"/>
    <property type="evidence" value="ECO:0007669"/>
    <property type="project" value="UniProtKB-SubCell"/>
</dbReference>
<feature type="domain" description="RagB/SusD" evidence="5">
    <location>
        <begin position="353"/>
        <end position="580"/>
    </location>
</feature>
<keyword evidence="2" id="KW-0732">Signal</keyword>
<evidence type="ECO:0000259" key="5">
    <source>
        <dbReference type="Pfam" id="PF07980"/>
    </source>
</evidence>
<protein>
    <recommendedName>
        <fullName evidence="8">RagB/SusD family nutrient uptake outer membrane protein</fullName>
    </recommendedName>
</protein>
<evidence type="ECO:0000256" key="1">
    <source>
        <dbReference type="ARBA" id="ARBA00004442"/>
    </source>
</evidence>
<dbReference type="SUPFAM" id="SSF48452">
    <property type="entry name" value="TPR-like"/>
    <property type="match status" value="1"/>
</dbReference>
<evidence type="ECO:0000256" key="4">
    <source>
        <dbReference type="ARBA" id="ARBA00023237"/>
    </source>
</evidence>
<evidence type="ECO:0000313" key="7">
    <source>
        <dbReference type="EMBL" id="KAA6332441.1"/>
    </source>
</evidence>
<dbReference type="Pfam" id="PF14322">
    <property type="entry name" value="SusD-like_3"/>
    <property type="match status" value="1"/>
</dbReference>
<dbReference type="PROSITE" id="PS51257">
    <property type="entry name" value="PROKAR_LIPOPROTEIN"/>
    <property type="match status" value="1"/>
</dbReference>
<gene>
    <name evidence="7" type="ORF">EZS27_019057</name>
</gene>
<dbReference type="EMBL" id="SNRY01001241">
    <property type="protein sequence ID" value="KAA6332441.1"/>
    <property type="molecule type" value="Genomic_DNA"/>
</dbReference>
<dbReference type="InterPro" id="IPR012944">
    <property type="entry name" value="SusD_RagB_dom"/>
</dbReference>
<feature type="domain" description="SusD-like N-terminal" evidence="6">
    <location>
        <begin position="43"/>
        <end position="224"/>
    </location>
</feature>
<keyword evidence="3" id="KW-0472">Membrane</keyword>
<dbReference type="Gene3D" id="1.25.40.390">
    <property type="match status" value="1"/>
</dbReference>
<proteinExistence type="predicted"/>
<reference evidence="7" key="1">
    <citation type="submission" date="2019-03" db="EMBL/GenBank/DDBJ databases">
        <title>Single cell metagenomics reveals metabolic interactions within the superorganism composed of flagellate Streblomastix strix and complex community of Bacteroidetes bacteria on its surface.</title>
        <authorList>
            <person name="Treitli S.C."/>
            <person name="Kolisko M."/>
            <person name="Husnik F."/>
            <person name="Keeling P."/>
            <person name="Hampl V."/>
        </authorList>
    </citation>
    <scope>NUCLEOTIDE SEQUENCE</scope>
    <source>
        <strain evidence="7">STM</strain>
    </source>
</reference>
<comment type="subcellular location">
    <subcellularLocation>
        <location evidence="1">Cell outer membrane</location>
    </subcellularLocation>
</comment>